<organism>
    <name type="scientific">Pediculus humanus subsp. corporis</name>
    <name type="common">Body louse</name>
    <dbReference type="NCBI Taxonomy" id="121224"/>
    <lineage>
        <taxon>Eukaryota</taxon>
        <taxon>Metazoa</taxon>
        <taxon>Ecdysozoa</taxon>
        <taxon>Arthropoda</taxon>
        <taxon>Hexapoda</taxon>
        <taxon>Insecta</taxon>
        <taxon>Pterygota</taxon>
        <taxon>Neoptera</taxon>
        <taxon>Paraneoptera</taxon>
        <taxon>Psocodea</taxon>
        <taxon>Troctomorpha</taxon>
        <taxon>Phthiraptera</taxon>
        <taxon>Anoplura</taxon>
        <taxon>Pediculidae</taxon>
        <taxon>Pediculus</taxon>
    </lineage>
</organism>
<dbReference type="InParanoid" id="E0VBF1"/>
<feature type="compositionally biased region" description="Basic residues" evidence="3">
    <location>
        <begin position="496"/>
        <end position="510"/>
    </location>
</feature>
<reference evidence="5" key="3">
    <citation type="submission" date="2020-05" db="UniProtKB">
        <authorList>
            <consortium name="EnsemblMetazoa"/>
        </authorList>
    </citation>
    <scope>IDENTIFICATION</scope>
    <source>
        <strain evidence="5">USDA</strain>
    </source>
</reference>
<reference evidence="4" key="2">
    <citation type="submission" date="2007-04" db="EMBL/GenBank/DDBJ databases">
        <title>The genome of the human body louse.</title>
        <authorList>
            <consortium name="The Human Body Louse Genome Consortium"/>
            <person name="Kirkness E."/>
            <person name="Walenz B."/>
            <person name="Hass B."/>
            <person name="Bruggner R."/>
            <person name="Strausberg R."/>
        </authorList>
    </citation>
    <scope>NUCLEOTIDE SEQUENCE</scope>
    <source>
        <strain evidence="4">USDA</strain>
    </source>
</reference>
<dbReference type="eggNOG" id="KOG1850">
    <property type="taxonomic scope" value="Eukaryota"/>
</dbReference>
<dbReference type="RefSeq" id="XP_002423445.1">
    <property type="nucleotide sequence ID" value="XM_002423400.1"/>
</dbReference>
<dbReference type="InterPro" id="IPR026183">
    <property type="entry name" value="Taxilin_fam"/>
</dbReference>
<dbReference type="GO" id="GO:0019905">
    <property type="term" value="F:syntaxin binding"/>
    <property type="evidence" value="ECO:0007669"/>
    <property type="project" value="InterPro"/>
</dbReference>
<feature type="region of interest" description="Disordered" evidence="3">
    <location>
        <begin position="1"/>
        <end position="55"/>
    </location>
</feature>
<feature type="compositionally biased region" description="Basic and acidic residues" evidence="3">
    <location>
        <begin position="464"/>
        <end position="474"/>
    </location>
</feature>
<keyword evidence="2" id="KW-0175">Coiled coil</keyword>
<evidence type="ECO:0000256" key="3">
    <source>
        <dbReference type="SAM" id="MobiDB-lite"/>
    </source>
</evidence>
<evidence type="ECO:0000313" key="4">
    <source>
        <dbReference type="EMBL" id="EEB10707.1"/>
    </source>
</evidence>
<feature type="coiled-coil region" evidence="2">
    <location>
        <begin position="326"/>
        <end position="353"/>
    </location>
</feature>
<dbReference type="PANTHER" id="PTHR16127:SF13">
    <property type="entry name" value="GH01188P"/>
    <property type="match status" value="1"/>
</dbReference>
<evidence type="ECO:0000256" key="2">
    <source>
        <dbReference type="SAM" id="Coils"/>
    </source>
</evidence>
<feature type="region of interest" description="Disordered" evidence="3">
    <location>
        <begin position="464"/>
        <end position="510"/>
    </location>
</feature>
<feature type="compositionally biased region" description="Basic and acidic residues" evidence="3">
    <location>
        <begin position="366"/>
        <end position="375"/>
    </location>
</feature>
<gene>
    <name evidence="5" type="primary">8239100</name>
    <name evidence="4" type="ORF">Phum_PHUM060130</name>
</gene>
<feature type="region of interest" description="Disordered" evidence="3">
    <location>
        <begin position="366"/>
        <end position="397"/>
    </location>
</feature>
<evidence type="ECO:0000313" key="6">
    <source>
        <dbReference type="Proteomes" id="UP000009046"/>
    </source>
</evidence>
<dbReference type="Proteomes" id="UP000009046">
    <property type="component" value="Unassembled WGS sequence"/>
</dbReference>
<accession>E0VBF1</accession>
<dbReference type="PANTHER" id="PTHR16127">
    <property type="entry name" value="TAXILIN"/>
    <property type="match status" value="1"/>
</dbReference>
<dbReference type="OMA" id="FNTFRQE"/>
<dbReference type="AlphaFoldDB" id="E0VBF1"/>
<dbReference type="KEGG" id="phu:Phum_PHUM060130"/>
<comment type="similarity">
    <text evidence="1">Belongs to the taxilin family.</text>
</comment>
<dbReference type="EnsemblMetazoa" id="PHUM060130-RA">
    <property type="protein sequence ID" value="PHUM060130-PA"/>
    <property type="gene ID" value="PHUM060130"/>
</dbReference>
<name>E0VBF1_PEDHC</name>
<evidence type="ECO:0000256" key="1">
    <source>
        <dbReference type="ARBA" id="ARBA00009550"/>
    </source>
</evidence>
<keyword evidence="6" id="KW-1185">Reference proteome</keyword>
<feature type="compositionally biased region" description="Basic and acidic residues" evidence="3">
    <location>
        <begin position="28"/>
        <end position="55"/>
    </location>
</feature>
<dbReference type="VEuPathDB" id="VectorBase:PHUM060130"/>
<dbReference type="EMBL" id="AAZO01000705">
    <property type="status" value="NOT_ANNOTATED_CDS"/>
    <property type="molecule type" value="Genomic_DNA"/>
</dbReference>
<dbReference type="STRING" id="121224.E0VBF1"/>
<dbReference type="EMBL" id="DS235028">
    <property type="protein sequence ID" value="EEB10707.1"/>
    <property type="molecule type" value="Genomic_DNA"/>
</dbReference>
<dbReference type="CTD" id="8239100"/>
<feature type="region of interest" description="Disordered" evidence="3">
    <location>
        <begin position="418"/>
        <end position="451"/>
    </location>
</feature>
<feature type="compositionally biased region" description="Acidic residues" evidence="3">
    <location>
        <begin position="427"/>
        <end position="447"/>
    </location>
</feature>
<dbReference type="HOGENOM" id="CLU_534553_0_0_1"/>
<dbReference type="Pfam" id="PF09728">
    <property type="entry name" value="Taxilin"/>
    <property type="match status" value="1"/>
</dbReference>
<feature type="compositionally biased region" description="Low complexity" evidence="3">
    <location>
        <begin position="475"/>
        <end position="495"/>
    </location>
</feature>
<dbReference type="FunCoup" id="E0VBF1">
    <property type="interactions" value="802"/>
</dbReference>
<evidence type="ECO:0000313" key="5">
    <source>
        <dbReference type="EnsemblMetazoa" id="PHUM060130-PA"/>
    </source>
</evidence>
<dbReference type="OrthoDB" id="425555at2759"/>
<protein>
    <submittedName>
        <fullName evidence="4 5">Alpha-taxilin, putative</fullName>
    </submittedName>
</protein>
<reference evidence="4" key="1">
    <citation type="submission" date="2007-04" db="EMBL/GenBank/DDBJ databases">
        <title>Annotation of Pediculus humanus corporis strain USDA.</title>
        <authorList>
            <person name="Kirkness E."/>
            <person name="Hannick L."/>
            <person name="Hass B."/>
            <person name="Bruggner R."/>
            <person name="Lawson D."/>
            <person name="Bidwell S."/>
            <person name="Joardar V."/>
            <person name="Caler E."/>
            <person name="Walenz B."/>
            <person name="Inman J."/>
            <person name="Schobel S."/>
            <person name="Galinsky K."/>
            <person name="Amedeo P."/>
            <person name="Strausberg R."/>
        </authorList>
    </citation>
    <scope>NUCLEOTIDE SEQUENCE</scope>
    <source>
        <strain evidence="4">USDA</strain>
    </source>
</reference>
<proteinExistence type="inferred from homology"/>
<feature type="coiled-coil region" evidence="2">
    <location>
        <begin position="79"/>
        <end position="276"/>
    </location>
</feature>
<dbReference type="GeneID" id="8239100"/>
<sequence length="510" mass="58961">MEESQTNIKPDAVVTESKADIKTQSTNEKVKSEPEIHVNKKNKDEKHKKKDDRSVEQVLKALSSLGTSEEKLAAICKKYADIVDENRKLQIQIKQGEKKALSIQREKDQLQTEHSKAILTRSRLESLCRELQKQNKQIKEESLQRIREEEEKRKTVSNKFQATLGEITHLMQQNNESNSKLRDENIEMQNKFKTVCEQYELREQQVEKMSKQMQLESQLAEAKLIKLKIEMVAEKELLEKEKKQLLVELAAYQQKCKELQKTEATLNSQINMYNEKYDKFQDALSKNNQLYSGFKGEIKNMSKKIAKLVKETSIWKMRWENNHKALLQMGAEKQQLTKQLNQLQKLCRTLQGDRTCLLNQLKTEGIEPKLPDRSSAEPTPPEPEPEEPIAQPEIIDDMPKESDISIENGLEEDIENLKLSFSSGKPEDDDNDDDVIERETNDNDDGNDCVAESDNTIEKIEEFELLKNQNEKKTVVNNNNNNNNNNTNNNSNSNSSKKHKKEKSKKGKNC</sequence>